<protein>
    <submittedName>
        <fullName evidence="2">Uncharacterized protein</fullName>
    </submittedName>
</protein>
<evidence type="ECO:0000313" key="3">
    <source>
        <dbReference type="Proteomes" id="UP001501578"/>
    </source>
</evidence>
<gene>
    <name evidence="2" type="ORF">GCM10009560_62140</name>
</gene>
<reference evidence="3" key="1">
    <citation type="journal article" date="2019" name="Int. J. Syst. Evol. Microbiol.">
        <title>The Global Catalogue of Microorganisms (GCM) 10K type strain sequencing project: providing services to taxonomists for standard genome sequencing and annotation.</title>
        <authorList>
            <consortium name="The Broad Institute Genomics Platform"/>
            <consortium name="The Broad Institute Genome Sequencing Center for Infectious Disease"/>
            <person name="Wu L."/>
            <person name="Ma J."/>
        </authorList>
    </citation>
    <scope>NUCLEOTIDE SEQUENCE [LARGE SCALE GENOMIC DNA]</scope>
    <source>
        <strain evidence="3">JCM 11136</strain>
    </source>
</reference>
<dbReference type="Proteomes" id="UP001501578">
    <property type="component" value="Unassembled WGS sequence"/>
</dbReference>
<name>A0ABP4B9N3_9ACTN</name>
<evidence type="ECO:0000313" key="2">
    <source>
        <dbReference type="EMBL" id="GAA0946424.1"/>
    </source>
</evidence>
<comment type="caution">
    <text evidence="2">The sequence shown here is derived from an EMBL/GenBank/DDBJ whole genome shotgun (WGS) entry which is preliminary data.</text>
</comment>
<feature type="region of interest" description="Disordered" evidence="1">
    <location>
        <begin position="1"/>
        <end position="51"/>
    </location>
</feature>
<dbReference type="EMBL" id="BAAAHQ010000040">
    <property type="protein sequence ID" value="GAA0946424.1"/>
    <property type="molecule type" value="Genomic_DNA"/>
</dbReference>
<organism evidence="2 3">
    <name type="scientific">Nonomuraea longicatena</name>
    <dbReference type="NCBI Taxonomy" id="83682"/>
    <lineage>
        <taxon>Bacteria</taxon>
        <taxon>Bacillati</taxon>
        <taxon>Actinomycetota</taxon>
        <taxon>Actinomycetes</taxon>
        <taxon>Streptosporangiales</taxon>
        <taxon>Streptosporangiaceae</taxon>
        <taxon>Nonomuraea</taxon>
    </lineage>
</organism>
<feature type="compositionally biased region" description="Basic and acidic residues" evidence="1">
    <location>
        <begin position="24"/>
        <end position="35"/>
    </location>
</feature>
<accession>A0ABP4B9N3</accession>
<evidence type="ECO:0000256" key="1">
    <source>
        <dbReference type="SAM" id="MobiDB-lite"/>
    </source>
</evidence>
<proteinExistence type="predicted"/>
<keyword evidence="3" id="KW-1185">Reference proteome</keyword>
<sequence>MVKRLGRTVNPLHARKRRKPRPSAWEDRGSDRTQVRDPYPTRRAGPQRETRRVGVAYATTFIGMD</sequence>